<keyword evidence="6 8" id="KW-0472">Membrane</keyword>
<feature type="transmembrane region" description="Helical" evidence="8">
    <location>
        <begin position="256"/>
        <end position="279"/>
    </location>
</feature>
<dbReference type="InterPro" id="IPR018584">
    <property type="entry name" value="GT87"/>
</dbReference>
<evidence type="ECO:0000256" key="8">
    <source>
        <dbReference type="SAM" id="Phobius"/>
    </source>
</evidence>
<feature type="transmembrane region" description="Helical" evidence="8">
    <location>
        <begin position="232"/>
        <end position="250"/>
    </location>
</feature>
<dbReference type="Proteomes" id="UP000510682">
    <property type="component" value="Chromosome"/>
</dbReference>
<comment type="similarity">
    <text evidence="7">Belongs to the glycosyltransferase 87 family.</text>
</comment>
<evidence type="ECO:0000313" key="9">
    <source>
        <dbReference type="EMBL" id="QLL06341.1"/>
    </source>
</evidence>
<feature type="transmembrane region" description="Helical" evidence="8">
    <location>
        <begin position="177"/>
        <end position="199"/>
    </location>
</feature>
<evidence type="ECO:0000256" key="1">
    <source>
        <dbReference type="ARBA" id="ARBA00004651"/>
    </source>
</evidence>
<feature type="transmembrane region" description="Helical" evidence="8">
    <location>
        <begin position="286"/>
        <end position="306"/>
    </location>
</feature>
<feature type="transmembrane region" description="Helical" evidence="8">
    <location>
        <begin position="99"/>
        <end position="120"/>
    </location>
</feature>
<reference evidence="9" key="2">
    <citation type="submission" date="2020-07" db="EMBL/GenBank/DDBJ databases">
        <authorList>
            <person name="Yu X."/>
        </authorList>
    </citation>
    <scope>NUCLEOTIDE SEQUENCE [LARGE SCALE GENOMIC DNA]</scope>
    <source>
        <strain evidence="9">24T</strain>
    </source>
</reference>
<evidence type="ECO:0000256" key="4">
    <source>
        <dbReference type="ARBA" id="ARBA00022692"/>
    </source>
</evidence>
<feature type="transmembrane region" description="Helical" evidence="8">
    <location>
        <begin position="348"/>
        <end position="367"/>
    </location>
</feature>
<dbReference type="GO" id="GO:0005886">
    <property type="term" value="C:plasma membrane"/>
    <property type="evidence" value="ECO:0007669"/>
    <property type="project" value="UniProtKB-SubCell"/>
</dbReference>
<comment type="subcellular location">
    <subcellularLocation>
        <location evidence="1">Cell membrane</location>
        <topology evidence="1">Multi-pass membrane protein</topology>
    </subcellularLocation>
</comment>
<keyword evidence="4 8" id="KW-0812">Transmembrane</keyword>
<sequence>MSLPVVFDGLRQAPRKDLQPKLSWYRSDSSDTCGIYGIVIDTSGGGDRRPGNRDLPVIDAHSPCWGTRRAATVARVGRIDTTSAVPAAHATAQRRRTLLATWAPLLVVLSVATRFAWTYLAPHGANFVDLHVYVGGAAALDHPGTLYSYVYADQTPDFPLPFTYPPFAAVVLYPLHLLPFALVAFLWHAGIVAALYGVVRVSQRLLGLVGDRRAAMLWTAVAIWIEPLRSNFDYGQINVFLVLAVLWAVYSTRWWLSGSLVGVAAGVKLTPAVAGLYLLGARRWTAALFSGVVFLATVGISVLVVGDQARFYFTDLLGDAHRVGPVATSFNQSWRGAISRILGYDADYGPLVLTAIAITAVVAVLAWRALAATDRLGRLLVVEVFGLLVSPISWTHHWVWLVPLMIWLIHGPLRDYLGAKILGWGWLVLTLIGVPWLLSFEQPTIWVISRPWYLAWAGLVYVAAAVATLGWVAAHPGRERDQAATSGD</sequence>
<gene>
    <name evidence="9" type="ORF">H0P51_21685</name>
</gene>
<dbReference type="Pfam" id="PF09594">
    <property type="entry name" value="GT87"/>
    <property type="match status" value="1"/>
</dbReference>
<name>A0A7D6DZK6_9MYCO</name>
<protein>
    <submittedName>
        <fullName evidence="9">Mannosyltransferase</fullName>
    </submittedName>
</protein>
<evidence type="ECO:0000256" key="5">
    <source>
        <dbReference type="ARBA" id="ARBA00022989"/>
    </source>
</evidence>
<evidence type="ECO:0000256" key="7">
    <source>
        <dbReference type="ARBA" id="ARBA00024033"/>
    </source>
</evidence>
<accession>A0A7D6DZK6</accession>
<proteinExistence type="inferred from homology"/>
<dbReference type="KEGG" id="mgor:H0P51_21685"/>
<organism evidence="9 10">
    <name type="scientific">Mycobacterium vicinigordonae</name>
    <dbReference type="NCBI Taxonomy" id="1719132"/>
    <lineage>
        <taxon>Bacteria</taxon>
        <taxon>Bacillati</taxon>
        <taxon>Actinomycetota</taxon>
        <taxon>Actinomycetes</taxon>
        <taxon>Mycobacteriales</taxon>
        <taxon>Mycobacteriaceae</taxon>
        <taxon>Mycobacterium</taxon>
    </lineage>
</organism>
<dbReference type="GO" id="GO:0016758">
    <property type="term" value="F:hexosyltransferase activity"/>
    <property type="evidence" value="ECO:0007669"/>
    <property type="project" value="InterPro"/>
</dbReference>
<keyword evidence="9" id="KW-0328">Glycosyltransferase</keyword>
<evidence type="ECO:0000256" key="6">
    <source>
        <dbReference type="ARBA" id="ARBA00023136"/>
    </source>
</evidence>
<feature type="transmembrane region" description="Helical" evidence="8">
    <location>
        <begin position="452"/>
        <end position="474"/>
    </location>
</feature>
<keyword evidence="5 8" id="KW-1133">Transmembrane helix</keyword>
<feature type="transmembrane region" description="Helical" evidence="8">
    <location>
        <begin position="379"/>
        <end position="401"/>
    </location>
</feature>
<keyword evidence="2" id="KW-1003">Cell membrane</keyword>
<evidence type="ECO:0000313" key="10">
    <source>
        <dbReference type="Proteomes" id="UP000510682"/>
    </source>
</evidence>
<feature type="transmembrane region" description="Helical" evidence="8">
    <location>
        <begin position="421"/>
        <end position="440"/>
    </location>
</feature>
<dbReference type="NCBIfam" id="NF009915">
    <property type="entry name" value="PRK13375.1"/>
    <property type="match status" value="1"/>
</dbReference>
<keyword evidence="10" id="KW-1185">Reference proteome</keyword>
<dbReference type="EMBL" id="CP059165">
    <property type="protein sequence ID" value="QLL06341.1"/>
    <property type="molecule type" value="Genomic_DNA"/>
</dbReference>
<dbReference type="AlphaFoldDB" id="A0A7D6DZK6"/>
<evidence type="ECO:0000256" key="2">
    <source>
        <dbReference type="ARBA" id="ARBA00022475"/>
    </source>
</evidence>
<evidence type="ECO:0000256" key="3">
    <source>
        <dbReference type="ARBA" id="ARBA00022679"/>
    </source>
</evidence>
<reference evidence="9" key="1">
    <citation type="submission" date="2020-07" db="EMBL/GenBank/DDBJ databases">
        <title>Description of Mycobacterium gordonae subsp. intergordonae subsp.nov. and Mycobacterium gordonae subsp. gordonae subsp. nov.</title>
        <authorList>
            <person name="Huang H."/>
        </authorList>
    </citation>
    <scope>NUCLEOTIDE SEQUENCE [LARGE SCALE GENOMIC DNA]</scope>
    <source>
        <strain evidence="9">24T</strain>
    </source>
</reference>
<keyword evidence="3 9" id="KW-0808">Transferase</keyword>